<dbReference type="OrthoDB" id="9805913at2"/>
<keyword evidence="3 6" id="KW-0418">Kinase</keyword>
<reference evidence="6 7" key="1">
    <citation type="submission" date="2018-06" db="EMBL/GenBank/DDBJ databases">
        <title>Genomic Encyclopedia of Type Strains, Phase IV (KMG-IV): sequencing the most valuable type-strain genomes for metagenomic binning, comparative biology and taxonomic classification.</title>
        <authorList>
            <person name="Goeker M."/>
        </authorList>
    </citation>
    <scope>NUCLEOTIDE SEQUENCE [LARGE SCALE GENOMIC DNA]</scope>
    <source>
        <strain evidence="6 7">DSM 25520</strain>
    </source>
</reference>
<evidence type="ECO:0000256" key="1">
    <source>
        <dbReference type="ARBA" id="ARBA00010164"/>
    </source>
</evidence>
<dbReference type="InterPro" id="IPR017508">
    <property type="entry name" value="HipA_N1"/>
</dbReference>
<feature type="domain" description="HipA N-terminal subdomain 1" evidence="5">
    <location>
        <begin position="7"/>
        <end position="106"/>
    </location>
</feature>
<feature type="domain" description="HipA-like C-terminal" evidence="4">
    <location>
        <begin position="147"/>
        <end position="335"/>
    </location>
</feature>
<dbReference type="InterPro" id="IPR012893">
    <property type="entry name" value="HipA-like_C"/>
</dbReference>
<evidence type="ECO:0000259" key="5">
    <source>
        <dbReference type="Pfam" id="PF13657"/>
    </source>
</evidence>
<dbReference type="PANTHER" id="PTHR37419">
    <property type="entry name" value="SERINE/THREONINE-PROTEIN KINASE TOXIN HIPA"/>
    <property type="match status" value="1"/>
</dbReference>
<evidence type="ECO:0000256" key="3">
    <source>
        <dbReference type="ARBA" id="ARBA00022777"/>
    </source>
</evidence>
<dbReference type="AlphaFoldDB" id="A0A366H2B8"/>
<dbReference type="InterPro" id="IPR052028">
    <property type="entry name" value="HipA_Ser/Thr_kinase"/>
</dbReference>
<comment type="caution">
    <text evidence="6">The sequence shown here is derived from an EMBL/GenBank/DDBJ whole genome shotgun (WGS) entry which is preliminary data.</text>
</comment>
<dbReference type="Pfam" id="PF07804">
    <property type="entry name" value="HipA_C"/>
    <property type="match status" value="1"/>
</dbReference>
<dbReference type="NCBIfam" id="TIGR03071">
    <property type="entry name" value="couple_hipA"/>
    <property type="match status" value="1"/>
</dbReference>
<keyword evidence="7" id="KW-1185">Reference proteome</keyword>
<dbReference type="Gene3D" id="1.10.1070.20">
    <property type="match status" value="1"/>
</dbReference>
<dbReference type="RefSeq" id="WP_113934827.1">
    <property type="nucleotide sequence ID" value="NZ_JACCEU010000002.1"/>
</dbReference>
<dbReference type="GO" id="GO:0004674">
    <property type="term" value="F:protein serine/threonine kinase activity"/>
    <property type="evidence" value="ECO:0007669"/>
    <property type="project" value="TreeGrafter"/>
</dbReference>
<dbReference type="EMBL" id="QNRQ01000014">
    <property type="protein sequence ID" value="RBP36042.1"/>
    <property type="molecule type" value="Genomic_DNA"/>
</dbReference>
<evidence type="ECO:0000313" key="7">
    <source>
        <dbReference type="Proteomes" id="UP000253628"/>
    </source>
</evidence>
<gene>
    <name evidence="6" type="ORF">DFR37_11497</name>
</gene>
<sequence length="436" mass="47878">MSGQLGAYINNALVGALRDASGVWSFQYAQAWLHHPDRFALSPHLPLQGEPLVDGASERPVQWYFDNLLPEEGQRTLLAKDAKIETADAMGLLAYYGAESAGSITLLPEGSVVQGVGGLRALPDADLSARIRNLPNVPLTQAAIKRMSLAGAQHKLAVVLDAEALFEPYGAQPSTHILKPDHPGEDYPHSAVNEWFVMVLAARLGLQVPKVYRRYVPEPVYLIERFDRSANEAGWQRRHVIDACQLLGLDRSFKYAQGSVESLACLAALCRSSAVARTRLYQWLVFNVLVGNSDAHLKNLSFLVTNKGIELAPHYDLLSVACYESRAFEQDGWPAHTQLAWPILAANRFAELNALILVEAGQVLGLAAGTARRLLLTMRERVLVEAGKLYDEMIMQNAQLVAARPELGSTLAGESRGVRAIVHTVMNEMATRMRID</sequence>
<comment type="similarity">
    <text evidence="1">Belongs to the HipA Ser/Thr kinase family.</text>
</comment>
<evidence type="ECO:0000259" key="4">
    <source>
        <dbReference type="Pfam" id="PF07804"/>
    </source>
</evidence>
<proteinExistence type="inferred from homology"/>
<dbReference type="Pfam" id="PF13657">
    <property type="entry name" value="Couple_hipA"/>
    <property type="match status" value="1"/>
</dbReference>
<dbReference type="Proteomes" id="UP000253628">
    <property type="component" value="Unassembled WGS sequence"/>
</dbReference>
<evidence type="ECO:0000256" key="2">
    <source>
        <dbReference type="ARBA" id="ARBA00022679"/>
    </source>
</evidence>
<dbReference type="GO" id="GO:0005829">
    <property type="term" value="C:cytosol"/>
    <property type="evidence" value="ECO:0007669"/>
    <property type="project" value="TreeGrafter"/>
</dbReference>
<organism evidence="6 7">
    <name type="scientific">Eoetvoesiella caeni</name>
    <dbReference type="NCBI Taxonomy" id="645616"/>
    <lineage>
        <taxon>Bacteria</taxon>
        <taxon>Pseudomonadati</taxon>
        <taxon>Pseudomonadota</taxon>
        <taxon>Betaproteobacteria</taxon>
        <taxon>Burkholderiales</taxon>
        <taxon>Alcaligenaceae</taxon>
        <taxon>Eoetvoesiella</taxon>
    </lineage>
</organism>
<evidence type="ECO:0000313" key="6">
    <source>
        <dbReference type="EMBL" id="RBP36042.1"/>
    </source>
</evidence>
<dbReference type="PANTHER" id="PTHR37419:SF1">
    <property type="entry name" value="SERINE_THREONINE-PROTEIN KINASE TOXIN HIPA"/>
    <property type="match status" value="1"/>
</dbReference>
<protein>
    <submittedName>
        <fullName evidence="6">Serine/threonine-protein kinase HipA</fullName>
    </submittedName>
</protein>
<accession>A0A366H2B8</accession>
<keyword evidence="2" id="KW-0808">Transferase</keyword>
<name>A0A366H2B8_9BURK</name>